<sequence>MNQIKACLALCILLFIAGCSHDVAIQNLSKVQLYSNIVRLDTNKSLSFTELLNELDSVDVLLVGELHYDKNHRLAQISLINELSKRKKLDVAMEMISSEKQNLIDKAYQDNVHINEILGAINWDKNWRISHYGEIVKTAYEKANLSKSEIDTIFSGAEPIKGVVSTTQSVKEMIATAIGLAHVADEKMHNKLVQAQLYKDRRMADVLNKTQNFSLLIAGVFHTHKDVGVPLHLIDFNTQKRVKVLILGSSDYQLDDVNIYKADYFWQFR</sequence>
<dbReference type="InterPro" id="IPR016773">
    <property type="entry name" value="Fe3_uptake_reg_CjrA_prd"/>
</dbReference>
<accession>A0ABM8Q7F6</accession>
<organism evidence="3 4">
    <name type="scientific">Campylobacter majalis</name>
    <dbReference type="NCBI Taxonomy" id="2790656"/>
    <lineage>
        <taxon>Bacteria</taxon>
        <taxon>Pseudomonadati</taxon>
        <taxon>Campylobacterota</taxon>
        <taxon>Epsilonproteobacteria</taxon>
        <taxon>Campylobacterales</taxon>
        <taxon>Campylobacteraceae</taxon>
        <taxon>Campylobacter</taxon>
    </lineage>
</organism>
<evidence type="ECO:0000313" key="3">
    <source>
        <dbReference type="EMBL" id="CAD7288913.1"/>
    </source>
</evidence>
<dbReference type="Pfam" id="PF04187">
    <property type="entry name" value="Cofac_haem_bdg"/>
    <property type="match status" value="1"/>
</dbReference>
<dbReference type="PIRSF" id="PIRSF020419">
    <property type="entry name" value="Fe_uptake_reg_CjrA_prd"/>
    <property type="match status" value="1"/>
</dbReference>
<dbReference type="Gene3D" id="1.10.8.760">
    <property type="entry name" value="Haem-binding uptake, Tiki superfamily, ChaN, domain 2"/>
    <property type="match status" value="1"/>
</dbReference>
<name>A0ABM8Q7F6_9BACT</name>
<dbReference type="Gene3D" id="3.40.50.11550">
    <property type="match status" value="1"/>
</dbReference>
<dbReference type="RefSeq" id="WP_229933017.1">
    <property type="nucleotide sequence ID" value="NZ_CAJHOF010000010.1"/>
</dbReference>
<dbReference type="InterPro" id="IPR007314">
    <property type="entry name" value="Cofac_haem-bd_dom"/>
</dbReference>
<feature type="signal peptide" evidence="1">
    <location>
        <begin position="1"/>
        <end position="22"/>
    </location>
</feature>
<reference evidence="3 4" key="1">
    <citation type="submission" date="2020-11" db="EMBL/GenBank/DDBJ databases">
        <authorList>
            <person name="Peeters C."/>
        </authorList>
    </citation>
    <scope>NUCLEOTIDE SEQUENCE [LARGE SCALE GENOMIC DNA]</scope>
    <source>
        <strain evidence="3 4">LMG 7974</strain>
    </source>
</reference>
<proteinExistence type="predicted"/>
<evidence type="ECO:0000259" key="2">
    <source>
        <dbReference type="Pfam" id="PF04187"/>
    </source>
</evidence>
<dbReference type="Proteomes" id="UP000789803">
    <property type="component" value="Unassembled WGS sequence"/>
</dbReference>
<dbReference type="SUPFAM" id="SSF159501">
    <property type="entry name" value="EreA/ChaN-like"/>
    <property type="match status" value="1"/>
</dbReference>
<keyword evidence="1" id="KW-0732">Signal</keyword>
<feature type="chain" id="PRO_5045822137" description="Haem-binding uptake Tiki superfamily ChaN domain-containing protein" evidence="1">
    <location>
        <begin position="23"/>
        <end position="269"/>
    </location>
</feature>
<keyword evidence="4" id="KW-1185">Reference proteome</keyword>
<feature type="domain" description="Haem-binding uptake Tiki superfamily ChaN" evidence="2">
    <location>
        <begin position="51"/>
        <end position="233"/>
    </location>
</feature>
<protein>
    <recommendedName>
        <fullName evidence="2">Haem-binding uptake Tiki superfamily ChaN domain-containing protein</fullName>
    </recommendedName>
</protein>
<gene>
    <name evidence="3" type="ORF">LMG7974_01224</name>
</gene>
<comment type="caution">
    <text evidence="3">The sequence shown here is derived from an EMBL/GenBank/DDBJ whole genome shotgun (WGS) entry which is preliminary data.</text>
</comment>
<dbReference type="PROSITE" id="PS51257">
    <property type="entry name" value="PROKAR_LIPOPROTEIN"/>
    <property type="match status" value="1"/>
</dbReference>
<dbReference type="EMBL" id="CAJHOF010000010">
    <property type="protein sequence ID" value="CAD7288913.1"/>
    <property type="molecule type" value="Genomic_DNA"/>
</dbReference>
<evidence type="ECO:0000256" key="1">
    <source>
        <dbReference type="SAM" id="SignalP"/>
    </source>
</evidence>
<evidence type="ECO:0000313" key="4">
    <source>
        <dbReference type="Proteomes" id="UP000789803"/>
    </source>
</evidence>